<dbReference type="AlphaFoldDB" id="A0A5B0DU01"/>
<protein>
    <submittedName>
        <fullName evidence="2">Arc family DNA-binding protein</fullName>
    </submittedName>
</protein>
<dbReference type="OrthoDB" id="6890552at2"/>
<gene>
    <name evidence="2" type="ORF">FPY71_07105</name>
</gene>
<evidence type="ECO:0000313" key="3">
    <source>
        <dbReference type="Proteomes" id="UP000324738"/>
    </source>
</evidence>
<dbReference type="Proteomes" id="UP000324738">
    <property type="component" value="Unassembled WGS sequence"/>
</dbReference>
<accession>A0A5B0DU01</accession>
<dbReference type="InterPro" id="IPR013321">
    <property type="entry name" value="Arc_rbn_hlx_hlx"/>
</dbReference>
<evidence type="ECO:0000313" key="2">
    <source>
        <dbReference type="EMBL" id="KAA0970287.1"/>
    </source>
</evidence>
<keyword evidence="2" id="KW-0238">DNA-binding</keyword>
<name>A0A5B0DU01_9HYPH</name>
<dbReference type="GO" id="GO:0003677">
    <property type="term" value="F:DNA binding"/>
    <property type="evidence" value="ECO:0007669"/>
    <property type="project" value="UniProtKB-KW"/>
</dbReference>
<dbReference type="InterPro" id="IPR010985">
    <property type="entry name" value="Ribbon_hlx_hlx"/>
</dbReference>
<dbReference type="EMBL" id="VTWH01000002">
    <property type="protein sequence ID" value="KAA0970287.1"/>
    <property type="molecule type" value="Genomic_DNA"/>
</dbReference>
<dbReference type="RefSeq" id="WP_149299117.1">
    <property type="nucleotide sequence ID" value="NZ_VTWH01000002.1"/>
</dbReference>
<dbReference type="InterPro" id="IPR005569">
    <property type="entry name" value="Arc_DNA-bd_dom"/>
</dbReference>
<dbReference type="SUPFAM" id="SSF47598">
    <property type="entry name" value="Ribbon-helix-helix"/>
    <property type="match status" value="1"/>
</dbReference>
<keyword evidence="3" id="KW-1185">Reference proteome</keyword>
<reference evidence="2 3" key="1">
    <citation type="submission" date="2019-08" db="EMBL/GenBank/DDBJ databases">
        <title>Aureimonas fodiniaquatilis sp. nov., isolated from a coal mine wastewater.</title>
        <authorList>
            <person name="Kim W."/>
        </authorList>
    </citation>
    <scope>NUCLEOTIDE SEQUENCE [LARGE SCALE GENOMIC DNA]</scope>
    <source>
        <strain evidence="2 3">CAU 1482</strain>
    </source>
</reference>
<comment type="caution">
    <text evidence="2">The sequence shown here is derived from an EMBL/GenBank/DDBJ whole genome shotgun (WGS) entry which is preliminary data.</text>
</comment>
<dbReference type="GO" id="GO:0006355">
    <property type="term" value="P:regulation of DNA-templated transcription"/>
    <property type="evidence" value="ECO:0007669"/>
    <property type="project" value="InterPro"/>
</dbReference>
<dbReference type="Gene3D" id="1.10.1220.10">
    <property type="entry name" value="Met repressor-like"/>
    <property type="match status" value="1"/>
</dbReference>
<evidence type="ECO:0000259" key="1">
    <source>
        <dbReference type="Pfam" id="PF03869"/>
    </source>
</evidence>
<organism evidence="2 3">
    <name type="scientific">Aureimonas fodinaquatilis</name>
    <dbReference type="NCBI Taxonomy" id="2565783"/>
    <lineage>
        <taxon>Bacteria</taxon>
        <taxon>Pseudomonadati</taxon>
        <taxon>Pseudomonadota</taxon>
        <taxon>Alphaproteobacteria</taxon>
        <taxon>Hyphomicrobiales</taxon>
        <taxon>Aurantimonadaceae</taxon>
        <taxon>Aureimonas</taxon>
    </lineage>
</organism>
<sequence length="98" mass="10771">MAREQYPSEKAERFQIRLPDGLREEIRSAAERNGRSMNAEIVHRLQSVGSLRDQFAGQALSGFLGNSKSLGLQHYPAEAAGAAYRVADAMIAAREVKP</sequence>
<proteinExistence type="predicted"/>
<feature type="domain" description="Arc-like DNA binding" evidence="1">
    <location>
        <begin position="9"/>
        <end position="46"/>
    </location>
</feature>
<dbReference type="Pfam" id="PF03869">
    <property type="entry name" value="Arc"/>
    <property type="match status" value="1"/>
</dbReference>